<proteinExistence type="predicted"/>
<dbReference type="STRING" id="1797716.A3D07_04280"/>
<protein>
    <recommendedName>
        <fullName evidence="3">Toxin YoeB</fullName>
    </recommendedName>
</protein>
<dbReference type="EMBL" id="MFBF01000026">
    <property type="protein sequence ID" value="OGD91032.1"/>
    <property type="molecule type" value="Genomic_DNA"/>
</dbReference>
<dbReference type="Gene3D" id="3.30.2310.20">
    <property type="entry name" value="RelE-like"/>
    <property type="match status" value="1"/>
</dbReference>
<reference evidence="1 2" key="1">
    <citation type="journal article" date="2016" name="Nat. Commun.">
        <title>Thousands of microbial genomes shed light on interconnected biogeochemical processes in an aquifer system.</title>
        <authorList>
            <person name="Anantharaman K."/>
            <person name="Brown C.T."/>
            <person name="Hug L.A."/>
            <person name="Sharon I."/>
            <person name="Castelle C.J."/>
            <person name="Probst A.J."/>
            <person name="Thomas B.C."/>
            <person name="Singh A."/>
            <person name="Wilkins M.J."/>
            <person name="Karaoz U."/>
            <person name="Brodie E.L."/>
            <person name="Williams K.H."/>
            <person name="Hubbard S.S."/>
            <person name="Banfield J.F."/>
        </authorList>
    </citation>
    <scope>NUCLEOTIDE SEQUENCE [LARGE SCALE GENOMIC DNA]</scope>
</reference>
<gene>
    <name evidence="1" type="ORF">A3D07_04280</name>
</gene>
<comment type="caution">
    <text evidence="1">The sequence shown here is derived from an EMBL/GenBank/DDBJ whole genome shotgun (WGS) entry which is preliminary data.</text>
</comment>
<dbReference type="Proteomes" id="UP000177124">
    <property type="component" value="Unassembled WGS sequence"/>
</dbReference>
<evidence type="ECO:0008006" key="3">
    <source>
        <dbReference type="Google" id="ProtNLM"/>
    </source>
</evidence>
<evidence type="ECO:0000313" key="2">
    <source>
        <dbReference type="Proteomes" id="UP000177124"/>
    </source>
</evidence>
<sequence>MVVKQLRPDLKRYLQKHNITKKYLKQTKIFEDNPRHPSLNTEILEPRYLKIYSFRIDQKYRAVFIMTGHNEAEIVDINLHYQ</sequence>
<accession>A0A1F5GGP3</accession>
<name>A0A1F5GGP3_9BACT</name>
<organism evidence="1 2">
    <name type="scientific">Candidatus Curtissbacteria bacterium RIFCSPHIGHO2_02_FULL_42_15</name>
    <dbReference type="NCBI Taxonomy" id="1797716"/>
    <lineage>
        <taxon>Bacteria</taxon>
        <taxon>Candidatus Curtissiibacteriota</taxon>
    </lineage>
</organism>
<dbReference type="AlphaFoldDB" id="A0A1F5GGP3"/>
<dbReference type="InterPro" id="IPR035093">
    <property type="entry name" value="RelE/ParE_toxin_dom_sf"/>
</dbReference>
<dbReference type="SUPFAM" id="SSF143011">
    <property type="entry name" value="RelE-like"/>
    <property type="match status" value="1"/>
</dbReference>
<evidence type="ECO:0000313" key="1">
    <source>
        <dbReference type="EMBL" id="OGD91032.1"/>
    </source>
</evidence>